<dbReference type="KEGG" id="sla:SERLADRAFT_377610"/>
<protein>
    <recommendedName>
        <fullName evidence="3">J domain-containing protein</fullName>
    </recommendedName>
</protein>
<evidence type="ECO:0008006" key="3">
    <source>
        <dbReference type="Google" id="ProtNLM"/>
    </source>
</evidence>
<dbReference type="OrthoDB" id="412109at2759"/>
<dbReference type="GeneID" id="18810730"/>
<feature type="compositionally biased region" description="Basic and acidic residues" evidence="1">
    <location>
        <begin position="92"/>
        <end position="110"/>
    </location>
</feature>
<accession>F8NHI7</accession>
<feature type="region of interest" description="Disordered" evidence="1">
    <location>
        <begin position="92"/>
        <end position="113"/>
    </location>
</feature>
<name>F8NHI7_SERL9</name>
<dbReference type="Proteomes" id="UP000008064">
    <property type="component" value="Unassembled WGS sequence"/>
</dbReference>
<dbReference type="HOGENOM" id="CLU_074404_2_0_1"/>
<dbReference type="EMBL" id="GL945429">
    <property type="protein sequence ID" value="EGO29158.1"/>
    <property type="molecule type" value="Genomic_DNA"/>
</dbReference>
<organism>
    <name type="scientific">Serpula lacrymans var. lacrymans (strain S7.9)</name>
    <name type="common">Dry rot fungus</name>
    <dbReference type="NCBI Taxonomy" id="578457"/>
    <lineage>
        <taxon>Eukaryota</taxon>
        <taxon>Fungi</taxon>
        <taxon>Dikarya</taxon>
        <taxon>Basidiomycota</taxon>
        <taxon>Agaricomycotina</taxon>
        <taxon>Agaricomycetes</taxon>
        <taxon>Agaricomycetidae</taxon>
        <taxon>Boletales</taxon>
        <taxon>Coniophorineae</taxon>
        <taxon>Serpulaceae</taxon>
        <taxon>Serpula</taxon>
    </lineage>
</organism>
<sequence>MQEQERLAKAGKIMSKQEVIKLFELHKAQWDKIQSLSTILWEDFPWPMFKRPKGPDDLTTPAINAYMLSPLHPSDKSTKDRIKDSLRKWHPDRFNHSLPKVKEEDRERVQEGAGSVVRTLNDLLRSSSHDVFS</sequence>
<evidence type="ECO:0000313" key="2">
    <source>
        <dbReference type="EMBL" id="EGO29158.1"/>
    </source>
</evidence>
<evidence type="ECO:0000256" key="1">
    <source>
        <dbReference type="SAM" id="MobiDB-lite"/>
    </source>
</evidence>
<reference evidence="2" key="1">
    <citation type="submission" date="2011-04" db="EMBL/GenBank/DDBJ databases">
        <title>Evolution of plant cell wall degrading machinery underlies the functional diversity of forest fungi.</title>
        <authorList>
            <consortium name="US DOE Joint Genome Institute (JGI-PGF)"/>
            <person name="Eastwood D.C."/>
            <person name="Floudas D."/>
            <person name="Binder M."/>
            <person name="Majcherczyk A."/>
            <person name="Schneider P."/>
            <person name="Aerts A."/>
            <person name="Asiegbu F.O."/>
            <person name="Baker S.E."/>
            <person name="Barry K."/>
            <person name="Bendiksby M."/>
            <person name="Blumentritt M."/>
            <person name="Coutinho P.M."/>
            <person name="Cullen D."/>
            <person name="Cullen D."/>
            <person name="Gathman A."/>
            <person name="Goodell B."/>
            <person name="Henrissat B."/>
            <person name="Ihrmark K."/>
            <person name="Kauserud H."/>
            <person name="Kohler A."/>
            <person name="LaButti K."/>
            <person name="Lapidus A."/>
            <person name="Lavin J.L."/>
            <person name="Lee Y.-H."/>
            <person name="Lindquist E."/>
            <person name="Lilly W."/>
            <person name="Lucas S."/>
            <person name="Morin E."/>
            <person name="Murat C."/>
            <person name="Oguiza J.A."/>
            <person name="Park J."/>
            <person name="Pisabarro A.G."/>
            <person name="Riley R."/>
            <person name="Rosling A."/>
            <person name="Salamov A."/>
            <person name="Schmidt O."/>
            <person name="Schmutz J."/>
            <person name="Skrede I."/>
            <person name="Stenlid J."/>
            <person name="Wiebenga A."/>
            <person name="Xie X."/>
            <person name="Kues U."/>
            <person name="Hibbett D.S."/>
            <person name="Hoffmeister D."/>
            <person name="Hogberg N."/>
            <person name="Martin F."/>
            <person name="Grigoriev I.V."/>
            <person name="Watkinson S.C."/>
        </authorList>
    </citation>
    <scope>NUCLEOTIDE SEQUENCE</scope>
    <source>
        <strain evidence="2">S7.9</strain>
    </source>
</reference>
<proteinExistence type="predicted"/>
<dbReference type="RefSeq" id="XP_007313400.1">
    <property type="nucleotide sequence ID" value="XM_007313338.1"/>
</dbReference>
<dbReference type="AlphaFoldDB" id="F8NHI7"/>
<gene>
    <name evidence="2" type="ORF">SERLADRAFT_377610</name>
</gene>